<dbReference type="GO" id="GO:0003677">
    <property type="term" value="F:DNA binding"/>
    <property type="evidence" value="ECO:0007669"/>
    <property type="project" value="UniProtKB-KW"/>
</dbReference>
<keyword evidence="1" id="KW-0238">DNA-binding</keyword>
<evidence type="ECO:0000259" key="2">
    <source>
        <dbReference type="Pfam" id="PF01939"/>
    </source>
</evidence>
<dbReference type="OrthoDB" id="8477544at2"/>
<dbReference type="Gene3D" id="3.40.1350.10">
    <property type="match status" value="1"/>
</dbReference>
<dbReference type="AlphaFoldDB" id="A0A222E3E0"/>
<keyword evidence="4" id="KW-1185">Reference proteome</keyword>
<protein>
    <recommendedName>
        <fullName evidence="2">Endonuclease NucS C-terminal domain-containing protein</fullName>
    </recommendedName>
</protein>
<gene>
    <name evidence="3" type="ORF">ANTHELSMS3_02037</name>
</gene>
<organism evidence="3 4">
    <name type="scientific">Antarctobacter heliothermus</name>
    <dbReference type="NCBI Taxonomy" id="74033"/>
    <lineage>
        <taxon>Bacteria</taxon>
        <taxon>Pseudomonadati</taxon>
        <taxon>Pseudomonadota</taxon>
        <taxon>Alphaproteobacteria</taxon>
        <taxon>Rhodobacterales</taxon>
        <taxon>Roseobacteraceae</taxon>
        <taxon>Antarctobacter</taxon>
    </lineage>
</organism>
<dbReference type="Pfam" id="PF01939">
    <property type="entry name" value="NucS_C"/>
    <property type="match status" value="1"/>
</dbReference>
<dbReference type="KEGG" id="aht:ANTHELSMS3_02037"/>
<dbReference type="GO" id="GO:0004519">
    <property type="term" value="F:endonuclease activity"/>
    <property type="evidence" value="ECO:0007669"/>
    <property type="project" value="InterPro"/>
</dbReference>
<dbReference type="InterPro" id="IPR002793">
    <property type="entry name" value="Endonuclease_NucS"/>
</dbReference>
<sequence length="248" mass="28002">MRNDFEIWMERQGYAENTRGAQLHRVGKVEKCYGPIDDLIASNTFEEVIRELTYSTEDERLGRPNPSRIQFNGNIRNNLASYKNAALRYGRFLEETDGVPLDDEGDTEAEFSDRVATAQPERHKLALERDMQAALRRDILSLGKDLSIVDDGVERSVASGYIDILCENEAKDFVVVELKAGQTDPRVIAQILGYMGDLLEEEPARSVAGIIVAHEFDRRTIAAARAIPNLRLMKYHVHFSFSELGIAQ</sequence>
<dbReference type="CDD" id="cd22341">
    <property type="entry name" value="NucS-like"/>
    <property type="match status" value="1"/>
</dbReference>
<accession>A0A222E3E0</accession>
<evidence type="ECO:0000313" key="3">
    <source>
        <dbReference type="EMBL" id="ASP20717.1"/>
    </source>
</evidence>
<dbReference type="RefSeq" id="WP_094034744.1">
    <property type="nucleotide sequence ID" value="NZ_CP022540.1"/>
</dbReference>
<dbReference type="InterPro" id="IPR011856">
    <property type="entry name" value="tRNA_endonuc-like_dom_sf"/>
</dbReference>
<proteinExistence type="predicted"/>
<evidence type="ECO:0000256" key="1">
    <source>
        <dbReference type="ARBA" id="ARBA00023125"/>
    </source>
</evidence>
<reference evidence="3 4" key="1">
    <citation type="submission" date="2017-07" db="EMBL/GenBank/DDBJ databases">
        <title>Genome Sequence of Antarctobacter heliothermus Strain SMS3 Isolated from a culture of the Diatom Skeletonema marinoi.</title>
        <authorList>
            <person name="Topel M."/>
            <person name="Pinder M.I.M."/>
            <person name="Johansson O.N."/>
            <person name="Kourtchenko O."/>
            <person name="Godhe A."/>
            <person name="Clarke A.K."/>
        </authorList>
    </citation>
    <scope>NUCLEOTIDE SEQUENCE [LARGE SCALE GENOMIC DNA]</scope>
    <source>
        <strain evidence="3 4">SMS3</strain>
    </source>
</reference>
<evidence type="ECO:0000313" key="4">
    <source>
        <dbReference type="Proteomes" id="UP000203589"/>
    </source>
</evidence>
<dbReference type="Proteomes" id="UP000203589">
    <property type="component" value="Chromosome"/>
</dbReference>
<name>A0A222E3E0_9RHOB</name>
<dbReference type="EMBL" id="CP022540">
    <property type="protein sequence ID" value="ASP20717.1"/>
    <property type="molecule type" value="Genomic_DNA"/>
</dbReference>
<dbReference type="InterPro" id="IPR048301">
    <property type="entry name" value="NucS_C"/>
</dbReference>
<feature type="domain" description="Endonuclease NucS C-terminal" evidence="2">
    <location>
        <begin position="128"/>
        <end position="217"/>
    </location>
</feature>